<dbReference type="Proteomes" id="UP000031553">
    <property type="component" value="Unassembled WGS sequence"/>
</dbReference>
<dbReference type="InterPro" id="IPR003439">
    <property type="entry name" value="ABC_transporter-like_ATP-bd"/>
</dbReference>
<accession>A0A0N1FKX2</accession>
<dbReference type="RefSeq" id="WP_048883553.1">
    <property type="nucleotide sequence ID" value="NZ_JUFX02000191.1"/>
</dbReference>
<comment type="caution">
    <text evidence="5">The sequence shown here is derived from an EMBL/GenBank/DDBJ whole genome shotgun (WGS) entry which is preliminary data.</text>
</comment>
<evidence type="ECO:0000256" key="1">
    <source>
        <dbReference type="ARBA" id="ARBA00022448"/>
    </source>
</evidence>
<name>A0A0N1FKX2_9PROT</name>
<dbReference type="PANTHER" id="PTHR45772:SF7">
    <property type="entry name" value="AMINO ACID ABC TRANSPORTER ATP-BINDING PROTEIN"/>
    <property type="match status" value="1"/>
</dbReference>
<dbReference type="GO" id="GO:1903805">
    <property type="term" value="P:L-valine import across plasma membrane"/>
    <property type="evidence" value="ECO:0007669"/>
    <property type="project" value="TreeGrafter"/>
</dbReference>
<evidence type="ECO:0000256" key="2">
    <source>
        <dbReference type="ARBA" id="ARBA00022741"/>
    </source>
</evidence>
<keyword evidence="2" id="KW-0547">Nucleotide-binding</keyword>
<dbReference type="GO" id="GO:1903806">
    <property type="term" value="P:L-isoleucine import across plasma membrane"/>
    <property type="evidence" value="ECO:0007669"/>
    <property type="project" value="TreeGrafter"/>
</dbReference>
<dbReference type="Gene3D" id="3.40.50.300">
    <property type="entry name" value="P-loop containing nucleotide triphosphate hydrolases"/>
    <property type="match status" value="1"/>
</dbReference>
<dbReference type="GO" id="GO:0005524">
    <property type="term" value="F:ATP binding"/>
    <property type="evidence" value="ECO:0007669"/>
    <property type="project" value="UniProtKB-KW"/>
</dbReference>
<protein>
    <submittedName>
        <fullName evidence="5">Branched-chain amino acid ABC transporter ATP-binding protein</fullName>
    </submittedName>
</protein>
<dbReference type="InterPro" id="IPR027417">
    <property type="entry name" value="P-loop_NTPase"/>
</dbReference>
<dbReference type="GO" id="GO:0015808">
    <property type="term" value="P:L-alanine transport"/>
    <property type="evidence" value="ECO:0007669"/>
    <property type="project" value="TreeGrafter"/>
</dbReference>
<dbReference type="EMBL" id="JUFX02000191">
    <property type="protein sequence ID" value="KPH86831.1"/>
    <property type="molecule type" value="Genomic_DNA"/>
</dbReference>
<evidence type="ECO:0000259" key="4">
    <source>
        <dbReference type="PROSITE" id="PS50893"/>
    </source>
</evidence>
<dbReference type="InterPro" id="IPR003593">
    <property type="entry name" value="AAA+_ATPase"/>
</dbReference>
<proteinExistence type="predicted"/>
<dbReference type="Pfam" id="PF00005">
    <property type="entry name" value="ABC_tran"/>
    <property type="match status" value="1"/>
</dbReference>
<gene>
    <name evidence="5" type="ORF">GLUCOINTEAF2_0202537</name>
</gene>
<dbReference type="GO" id="GO:0005886">
    <property type="term" value="C:plasma membrane"/>
    <property type="evidence" value="ECO:0007669"/>
    <property type="project" value="TreeGrafter"/>
</dbReference>
<evidence type="ECO:0000313" key="6">
    <source>
        <dbReference type="Proteomes" id="UP000031553"/>
    </source>
</evidence>
<dbReference type="GO" id="GO:0015192">
    <property type="term" value="F:L-phenylalanine transmembrane transporter activity"/>
    <property type="evidence" value="ECO:0007669"/>
    <property type="project" value="TreeGrafter"/>
</dbReference>
<dbReference type="SUPFAM" id="SSF52540">
    <property type="entry name" value="P-loop containing nucleoside triphosphate hydrolases"/>
    <property type="match status" value="1"/>
</dbReference>
<evidence type="ECO:0000313" key="5">
    <source>
        <dbReference type="EMBL" id="KPH86831.1"/>
    </source>
</evidence>
<dbReference type="OrthoDB" id="9779872at2"/>
<dbReference type="GO" id="GO:0016887">
    <property type="term" value="F:ATP hydrolysis activity"/>
    <property type="evidence" value="ECO:0007669"/>
    <property type="project" value="InterPro"/>
</dbReference>
<dbReference type="GO" id="GO:0042941">
    <property type="term" value="P:D-alanine transmembrane transport"/>
    <property type="evidence" value="ECO:0007669"/>
    <property type="project" value="TreeGrafter"/>
</dbReference>
<dbReference type="SMART" id="SM00382">
    <property type="entry name" value="AAA"/>
    <property type="match status" value="1"/>
</dbReference>
<reference evidence="5 6" key="1">
    <citation type="submission" date="2015-07" db="EMBL/GenBank/DDBJ databases">
        <title>Draft Genome Sequence of Komagataeibacter intermedius Strain AF2, Isolated from Kombucha Tea.</title>
        <authorList>
            <person name="Santos R.A."/>
            <person name="Berretta A.A."/>
            <person name="Barud H.S."/>
            <person name="Ribeiro S.J."/>
            <person name="Gonzalez-Garcia L.N."/>
            <person name="Zucchi T.D."/>
            <person name="Goldman G.H."/>
            <person name="Riano-Pachon D.M."/>
        </authorList>
    </citation>
    <scope>NUCLEOTIDE SEQUENCE [LARGE SCALE GENOMIC DNA]</scope>
    <source>
        <strain evidence="5 6">AF2</strain>
    </source>
</reference>
<feature type="domain" description="ABC transporter" evidence="4">
    <location>
        <begin position="5"/>
        <end position="249"/>
    </location>
</feature>
<organism evidence="5 6">
    <name type="scientific">Komagataeibacter intermedius AF2</name>
    <dbReference type="NCBI Taxonomy" id="1458464"/>
    <lineage>
        <taxon>Bacteria</taxon>
        <taxon>Pseudomonadati</taxon>
        <taxon>Pseudomonadota</taxon>
        <taxon>Alphaproteobacteria</taxon>
        <taxon>Acetobacterales</taxon>
        <taxon>Acetobacteraceae</taxon>
        <taxon>Komagataeibacter</taxon>
    </lineage>
</organism>
<dbReference type="GO" id="GO:0005304">
    <property type="term" value="F:L-valine transmembrane transporter activity"/>
    <property type="evidence" value="ECO:0007669"/>
    <property type="project" value="TreeGrafter"/>
</dbReference>
<keyword evidence="1" id="KW-0813">Transport</keyword>
<dbReference type="PROSITE" id="PS50893">
    <property type="entry name" value="ABC_TRANSPORTER_2"/>
    <property type="match status" value="1"/>
</dbReference>
<dbReference type="GO" id="GO:0015188">
    <property type="term" value="F:L-isoleucine transmembrane transporter activity"/>
    <property type="evidence" value="ECO:0007669"/>
    <property type="project" value="TreeGrafter"/>
</dbReference>
<dbReference type="InterPro" id="IPR032823">
    <property type="entry name" value="BCA_ABC_TP_C"/>
</dbReference>
<dbReference type="AlphaFoldDB" id="A0A0N1FKX2"/>
<evidence type="ECO:0000256" key="3">
    <source>
        <dbReference type="ARBA" id="ARBA00022840"/>
    </source>
</evidence>
<dbReference type="Pfam" id="PF12399">
    <property type="entry name" value="BCA_ABC_TP_C"/>
    <property type="match status" value="1"/>
</dbReference>
<sequence length="257" mass="28248">MTMALVLDNITKSFHQNRVVDNLDLTVHQGQAIALIGPNGAGKTTVFNLISGIYPLDQGRIYIDGTDVTNISSGRRIRAGVARSFQNVRLMPYLSVMDNLLLGQHLQASGVGTLLAPFRLMPHNRWREAAREALETYDLTGMENKPVGALPYGIRKRVDLVRATLTGARLLLLDEPAAGLNPSETNALRQHLDRMRIDGMTLVVIEHDMGFIERACDHVVVLNFGAKIAEGTLAQVQRNPLVQQAYIGTTAQQEVMA</sequence>
<keyword evidence="3 5" id="KW-0067">ATP-binding</keyword>
<dbReference type="PANTHER" id="PTHR45772">
    <property type="entry name" value="CONSERVED COMPONENT OF ABC TRANSPORTER FOR NATURAL AMINO ACIDS-RELATED"/>
    <property type="match status" value="1"/>
</dbReference>
<dbReference type="InterPro" id="IPR051120">
    <property type="entry name" value="ABC_AA/LPS_Transport"/>
</dbReference>
<dbReference type="CDD" id="cd03219">
    <property type="entry name" value="ABC_Mj1267_LivG_branched"/>
    <property type="match status" value="1"/>
</dbReference>